<accession>A0A949TP88</accession>
<gene>
    <name evidence="2" type="ORF">I6U48_14260</name>
</gene>
<evidence type="ECO:0000313" key="3">
    <source>
        <dbReference type="Proteomes" id="UP000694308"/>
    </source>
</evidence>
<protein>
    <submittedName>
        <fullName evidence="2">(2Fe-2S)-binding protein</fullName>
    </submittedName>
</protein>
<comment type="caution">
    <text evidence="2">The sequence shown here is derived from an EMBL/GenBank/DDBJ whole genome shotgun (WGS) entry which is preliminary data.</text>
</comment>
<evidence type="ECO:0000259" key="1">
    <source>
        <dbReference type="Pfam" id="PF04324"/>
    </source>
</evidence>
<evidence type="ECO:0000313" key="2">
    <source>
        <dbReference type="EMBL" id="MBV7274067.1"/>
    </source>
</evidence>
<proteinExistence type="predicted"/>
<dbReference type="Proteomes" id="UP000694308">
    <property type="component" value="Unassembled WGS sequence"/>
</dbReference>
<dbReference type="EMBL" id="JAEEGC010000065">
    <property type="protein sequence ID" value="MBV7274067.1"/>
    <property type="molecule type" value="Genomic_DNA"/>
</dbReference>
<dbReference type="InterPro" id="IPR007419">
    <property type="entry name" value="BFD-like_2Fe2S-bd_dom"/>
</dbReference>
<feature type="domain" description="BFD-like [2Fe-2S]-binding" evidence="1">
    <location>
        <begin position="17"/>
        <end position="67"/>
    </location>
</feature>
<reference evidence="2" key="1">
    <citation type="submission" date="2020-12" db="EMBL/GenBank/DDBJ databases">
        <title>Clostridium thailandense sp. nov., a novel acetogenic bacterium isolated from peat land soil in Thailand.</title>
        <authorList>
            <person name="Chaikitkaew S."/>
            <person name="Birkeland N.K."/>
        </authorList>
    </citation>
    <scope>NUCLEOTIDE SEQUENCE</scope>
    <source>
        <strain evidence="2">PL3</strain>
    </source>
</reference>
<dbReference type="Pfam" id="PF04324">
    <property type="entry name" value="Fer2_BFD"/>
    <property type="match status" value="1"/>
</dbReference>
<dbReference type="AlphaFoldDB" id="A0A949TP88"/>
<dbReference type="RefSeq" id="WP_218321135.1">
    <property type="nucleotide sequence ID" value="NZ_JAEEGC010000065.1"/>
</dbReference>
<organism evidence="2 3">
    <name type="scientific">Clostridium thailandense</name>
    <dbReference type="NCBI Taxonomy" id="2794346"/>
    <lineage>
        <taxon>Bacteria</taxon>
        <taxon>Bacillati</taxon>
        <taxon>Bacillota</taxon>
        <taxon>Clostridia</taxon>
        <taxon>Eubacteriales</taxon>
        <taxon>Clostridiaceae</taxon>
        <taxon>Clostridium</taxon>
    </lineage>
</organism>
<keyword evidence="3" id="KW-1185">Reference proteome</keyword>
<sequence length="78" mass="8567">MEQNVNIEILDKLTKFCVCKCISRATVKKAIGNGAKTIEEVKKVTGAGTGSCCGRRCTPKIQQLLNEYINETPLPLVR</sequence>
<name>A0A949TP88_9CLOT</name>